<proteinExistence type="predicted"/>
<organism evidence="1 2">
    <name type="scientific">Panagrolaimus sp. PS1159</name>
    <dbReference type="NCBI Taxonomy" id="55785"/>
    <lineage>
        <taxon>Eukaryota</taxon>
        <taxon>Metazoa</taxon>
        <taxon>Ecdysozoa</taxon>
        <taxon>Nematoda</taxon>
        <taxon>Chromadorea</taxon>
        <taxon>Rhabditida</taxon>
        <taxon>Tylenchina</taxon>
        <taxon>Panagrolaimomorpha</taxon>
        <taxon>Panagrolaimoidea</taxon>
        <taxon>Panagrolaimidae</taxon>
        <taxon>Panagrolaimus</taxon>
    </lineage>
</organism>
<sequence>SAGTWSMCNDDVVTNCHEKTVLDKSSDSGYILFYSVCKDRSPSPKRERTDAATAK</sequence>
<dbReference type="WBParaSite" id="PS1159_v2.g12412.t1">
    <property type="protein sequence ID" value="PS1159_v2.g12412.t1"/>
    <property type="gene ID" value="PS1159_v2.g12412"/>
</dbReference>
<reference evidence="2" key="1">
    <citation type="submission" date="2025-08" db="UniProtKB">
        <authorList>
            <consortium name="WormBaseParasite"/>
        </authorList>
    </citation>
    <scope>IDENTIFICATION</scope>
</reference>
<protein>
    <submittedName>
        <fullName evidence="2">Uncharacterized protein</fullName>
    </submittedName>
</protein>
<accession>A0AC35EZX7</accession>
<evidence type="ECO:0000313" key="1">
    <source>
        <dbReference type="Proteomes" id="UP000887580"/>
    </source>
</evidence>
<name>A0AC35EZX7_9BILA</name>
<dbReference type="Proteomes" id="UP000887580">
    <property type="component" value="Unplaced"/>
</dbReference>
<evidence type="ECO:0000313" key="2">
    <source>
        <dbReference type="WBParaSite" id="PS1159_v2.g12412.t1"/>
    </source>
</evidence>